<evidence type="ECO:0000313" key="7">
    <source>
        <dbReference type="Proteomes" id="UP000269793"/>
    </source>
</evidence>
<dbReference type="Gene3D" id="3.60.10.10">
    <property type="entry name" value="Endonuclease/exonuclease/phosphatase"/>
    <property type="match status" value="1"/>
</dbReference>
<protein>
    <submittedName>
        <fullName evidence="6">Protein cwh43</fullName>
    </submittedName>
</protein>
<dbReference type="GO" id="GO:0031505">
    <property type="term" value="P:fungal-type cell wall organization"/>
    <property type="evidence" value="ECO:0007669"/>
    <property type="project" value="TreeGrafter"/>
</dbReference>
<evidence type="ECO:0000259" key="3">
    <source>
        <dbReference type="Pfam" id="PF23021"/>
    </source>
</evidence>
<dbReference type="InterPro" id="IPR053912">
    <property type="entry name" value="PGAP2IP_TM_1nd"/>
</dbReference>
<proteinExistence type="predicted"/>
<dbReference type="GO" id="GO:0005783">
    <property type="term" value="C:endoplasmic reticulum"/>
    <property type="evidence" value="ECO:0007669"/>
    <property type="project" value="TreeGrafter"/>
</dbReference>
<evidence type="ECO:0000256" key="1">
    <source>
        <dbReference type="SAM" id="Phobius"/>
    </source>
</evidence>
<dbReference type="Pfam" id="PF23021">
    <property type="entry name" value="6TM_2nd_PGAP2IP"/>
    <property type="match status" value="1"/>
</dbReference>
<evidence type="ECO:0000313" key="6">
    <source>
        <dbReference type="EMBL" id="AYO44235.1"/>
    </source>
</evidence>
<dbReference type="STRING" id="425264.A0A3G2S818"/>
<dbReference type="PANTHER" id="PTHR14859">
    <property type="entry name" value="CALCOFLUOR WHITE HYPERSENSITIVE PROTEIN PRECURSOR"/>
    <property type="match status" value="1"/>
</dbReference>
<reference evidence="6 7" key="1">
    <citation type="submission" date="2018-10" db="EMBL/GenBank/DDBJ databases">
        <title>Complete genome sequence of Malassezia restricta CBS 7877.</title>
        <authorList>
            <person name="Morand S.C."/>
            <person name="Bertignac M."/>
            <person name="Iltis A."/>
            <person name="Kolder I."/>
            <person name="Pirovano W."/>
            <person name="Jourdain R."/>
            <person name="Clavaud C."/>
        </authorList>
    </citation>
    <scope>NUCLEOTIDE SEQUENCE [LARGE SCALE GENOMIC DNA]</scope>
    <source>
        <strain evidence="6 7">CBS 7877</strain>
    </source>
</reference>
<dbReference type="VEuPathDB" id="FungiDB:DNF11_3285"/>
<dbReference type="SUPFAM" id="SSF56219">
    <property type="entry name" value="DNase I-like"/>
    <property type="match status" value="1"/>
</dbReference>
<feature type="transmembrane region" description="Helical" evidence="1">
    <location>
        <begin position="327"/>
        <end position="348"/>
    </location>
</feature>
<keyword evidence="1" id="KW-0812">Transmembrane</keyword>
<keyword evidence="1" id="KW-0472">Membrane</keyword>
<dbReference type="AlphaFoldDB" id="A0A3G2S818"/>
<dbReference type="InterPro" id="IPR036691">
    <property type="entry name" value="Endo/exonu/phosph_ase_sf"/>
</dbReference>
<feature type="transmembrane region" description="Helical" evidence="1">
    <location>
        <begin position="294"/>
        <end position="315"/>
    </location>
</feature>
<dbReference type="Pfam" id="PF23226">
    <property type="entry name" value="Exo_endo_phos_PGAP2IP"/>
    <property type="match status" value="1"/>
</dbReference>
<dbReference type="Pfam" id="PF10277">
    <property type="entry name" value="Frag1"/>
    <property type="match status" value="1"/>
</dbReference>
<feature type="transmembrane region" description="Helical" evidence="1">
    <location>
        <begin position="102"/>
        <end position="124"/>
    </location>
</feature>
<feature type="transmembrane region" description="Helical" evidence="1">
    <location>
        <begin position="525"/>
        <end position="541"/>
    </location>
</feature>
<feature type="transmembrane region" description="Helical" evidence="1">
    <location>
        <begin position="12"/>
        <end position="35"/>
    </location>
</feature>
<gene>
    <name evidence="6" type="primary">cwh43</name>
    <name evidence="6" type="ORF">DNF11_3285</name>
</gene>
<keyword evidence="1" id="KW-1133">Transmembrane helix</keyword>
<accession>A0A3G2S818</accession>
<dbReference type="InterPro" id="IPR057315">
    <property type="entry name" value="Exo_endo_phos_PGAP2IP_C"/>
</dbReference>
<dbReference type="Pfam" id="PF23022">
    <property type="entry name" value="6TM_1st_PGAP2IP"/>
    <property type="match status" value="1"/>
</dbReference>
<dbReference type="OrthoDB" id="68581at2759"/>
<feature type="transmembrane region" description="Helical" evidence="1">
    <location>
        <begin position="131"/>
        <end position="150"/>
    </location>
</feature>
<organism evidence="6 7">
    <name type="scientific">Malassezia restricta (strain ATCC 96810 / NBRC 103918 / CBS 7877)</name>
    <name type="common">Seborrheic dermatitis infection agent</name>
    <dbReference type="NCBI Taxonomy" id="425264"/>
    <lineage>
        <taxon>Eukaryota</taxon>
        <taxon>Fungi</taxon>
        <taxon>Dikarya</taxon>
        <taxon>Basidiomycota</taxon>
        <taxon>Ustilaginomycotina</taxon>
        <taxon>Malasseziomycetes</taxon>
        <taxon>Malasseziales</taxon>
        <taxon>Malasseziaceae</taxon>
        <taxon>Malassezia</taxon>
    </lineage>
</organism>
<evidence type="ECO:0000259" key="4">
    <source>
        <dbReference type="Pfam" id="PF23022"/>
    </source>
</evidence>
<keyword evidence="7" id="KW-1185">Reference proteome</keyword>
<dbReference type="InterPro" id="IPR053911">
    <property type="entry name" value="PGAP2IP_TM_2nd"/>
</dbReference>
<feature type="transmembrane region" description="Helical" evidence="1">
    <location>
        <begin position="547"/>
        <end position="566"/>
    </location>
</feature>
<name>A0A3G2S818_MALR7</name>
<dbReference type="PANTHER" id="PTHR14859:SF1">
    <property type="entry name" value="PGAP2-INTERACTING PROTEIN"/>
    <property type="match status" value="1"/>
</dbReference>
<dbReference type="InterPro" id="IPR051916">
    <property type="entry name" value="GPI-anchor_lipid_remodeler"/>
</dbReference>
<feature type="transmembrane region" description="Helical" evidence="1">
    <location>
        <begin position="170"/>
        <end position="189"/>
    </location>
</feature>
<feature type="transmembrane region" description="Helical" evidence="1">
    <location>
        <begin position="262"/>
        <end position="282"/>
    </location>
</feature>
<feature type="transmembrane region" description="Helical" evidence="1">
    <location>
        <begin position="578"/>
        <end position="599"/>
    </location>
</feature>
<dbReference type="Proteomes" id="UP000269793">
    <property type="component" value="Chromosome VI"/>
</dbReference>
<feature type="domain" description="PGAP2IP first transmembrane" evidence="4">
    <location>
        <begin position="266"/>
        <end position="432"/>
    </location>
</feature>
<feature type="domain" description="CWH43-like N-terminal" evidence="2">
    <location>
        <begin position="13"/>
        <end position="227"/>
    </location>
</feature>
<feature type="domain" description="PGAP2IP C-terminal nuclease-like" evidence="5">
    <location>
        <begin position="685"/>
        <end position="913"/>
    </location>
</feature>
<evidence type="ECO:0000259" key="2">
    <source>
        <dbReference type="Pfam" id="PF10277"/>
    </source>
</evidence>
<feature type="transmembrane region" description="Helical" evidence="1">
    <location>
        <begin position="354"/>
        <end position="373"/>
    </location>
</feature>
<feature type="domain" description="PGAP2IP second transmembrane" evidence="3">
    <location>
        <begin position="456"/>
        <end position="631"/>
    </location>
</feature>
<evidence type="ECO:0000259" key="5">
    <source>
        <dbReference type="Pfam" id="PF23226"/>
    </source>
</evidence>
<dbReference type="GO" id="GO:0006506">
    <property type="term" value="P:GPI anchor biosynthetic process"/>
    <property type="evidence" value="ECO:0007669"/>
    <property type="project" value="TreeGrafter"/>
</dbReference>
<feature type="transmembrane region" description="Helical" evidence="1">
    <location>
        <begin position="452"/>
        <end position="470"/>
    </location>
</feature>
<dbReference type="GO" id="GO:0016020">
    <property type="term" value="C:membrane"/>
    <property type="evidence" value="ECO:0007669"/>
    <property type="project" value="GOC"/>
</dbReference>
<dbReference type="EMBL" id="CP033153">
    <property type="protein sequence ID" value="AYO44235.1"/>
    <property type="molecule type" value="Genomic_DNA"/>
</dbReference>
<feature type="transmembrane region" description="Helical" evidence="1">
    <location>
        <begin position="649"/>
        <end position="669"/>
    </location>
</feature>
<sequence>MQQPRSKVSWSAAIFSISHTVLGSLAFIVALLTCLSLHYRRVVRNHVAGYPEEWWPSVSATIGDWFPERNIFQILCAATAGFRLAMIGLCGALASYSYNRPLGGTLLGATGVLRTFSCGGWIFVTSTDHSLVHDIMMGVYIGLTPIWMGLCLTQLEPRVKSEAYRRAQTLRTVSAFLFYACTPLMVYFYRKHRIDRIPGMYSRYALLEWTLVAMDVLFDSASAWDLSVIQGEVSFPLIKHEKSAAAPKNQSSPVWPWTVSQAFLAFTAWSTWFGLIPTIFYFSVSNMAAEGVELFVLSQCVGIALVAMTPIERIVRGTHAMSIRHPHPWILVSGWVASLCGGIASYALQSASMRLTASAGACALLAVLTAVDWSHAWETGRLNECVATWLVGLVGALVARYANHANLPTWVFMDATNGGRHVLVLSIAIVCLVPLVVPSLRQLPTPHVRRSPSSFGSFILASVALGTWLIEIQTLLSDSGTLIAFTWAGYPVRGPQAVPHGMWVVSAMAVSVTLSMWYPYTGSSVLAIALHALGVYIVLVYDHWLGFAGGLCIALTLPAMAMPLFHSALAHHPLRAMGVAWLTATFLAFLGVLTTAYAFLPGAYVMREHTGALLGIETAILSWGLWHARREGVRARIAHATGARSRRAMRTLTALLVALVGAASVVPLVRYVPPSSITPHHTPDRILTAGIWTVHFGFDQLMRDSTRRMSSILRTMELDIVGLLETDLHRPAFGNRDLTQWLAQDLHMYADLGPSPKKHTWGAVLLSKFPIINSTHHLLPSPHGELAPAIHAVLDIWGVPTHVVVSHNGQFEDKLDRELQTKAIARILSDAYPHPAIFLGYVVTKPHAPRPEPYDILFSDGLIFDVDPDDKDRWCQYLGFRGLERVGYARVSRYTVTDTELQTFKLAVPDRLEPNRDVRPFRVSGRHFKPAAWTYPLSLVRPGVRVNETHKYSPYIYPQYFEFEARH</sequence>
<feature type="transmembrane region" description="Helical" evidence="1">
    <location>
        <begin position="422"/>
        <end position="440"/>
    </location>
</feature>
<feature type="transmembrane region" description="Helical" evidence="1">
    <location>
        <begin position="74"/>
        <end position="96"/>
    </location>
</feature>
<dbReference type="InterPro" id="IPR019402">
    <property type="entry name" value="CWH43_N"/>
</dbReference>